<dbReference type="OMA" id="HETETIH"/>
<dbReference type="KEGG" id="gtr:GLOTRDRAFT_23636"/>
<feature type="non-terminal residue" evidence="2">
    <location>
        <position position="1"/>
    </location>
</feature>
<feature type="non-terminal residue" evidence="2">
    <location>
        <position position="524"/>
    </location>
</feature>
<name>S7RZP8_GLOTA</name>
<organism evidence="2 3">
    <name type="scientific">Gloeophyllum trabeum (strain ATCC 11539 / FP-39264 / Madison 617)</name>
    <name type="common">Brown rot fungus</name>
    <dbReference type="NCBI Taxonomy" id="670483"/>
    <lineage>
        <taxon>Eukaryota</taxon>
        <taxon>Fungi</taxon>
        <taxon>Dikarya</taxon>
        <taxon>Basidiomycota</taxon>
        <taxon>Agaricomycotina</taxon>
        <taxon>Agaricomycetes</taxon>
        <taxon>Gloeophyllales</taxon>
        <taxon>Gloeophyllaceae</taxon>
        <taxon>Gloeophyllum</taxon>
    </lineage>
</organism>
<dbReference type="Proteomes" id="UP000030669">
    <property type="component" value="Unassembled WGS sequence"/>
</dbReference>
<evidence type="ECO:0000313" key="2">
    <source>
        <dbReference type="EMBL" id="EPQ58924.1"/>
    </source>
</evidence>
<evidence type="ECO:0000313" key="3">
    <source>
        <dbReference type="Proteomes" id="UP000030669"/>
    </source>
</evidence>
<feature type="domain" description="DUF6589" evidence="1">
    <location>
        <begin position="116"/>
        <end position="482"/>
    </location>
</feature>
<gene>
    <name evidence="2" type="ORF">GLOTRDRAFT_23636</name>
</gene>
<accession>S7RZP8</accession>
<evidence type="ECO:0000259" key="1">
    <source>
        <dbReference type="Pfam" id="PF20231"/>
    </source>
</evidence>
<keyword evidence="3" id="KW-1185">Reference proteome</keyword>
<dbReference type="RefSeq" id="XP_007861637.1">
    <property type="nucleotide sequence ID" value="XM_007863446.1"/>
</dbReference>
<dbReference type="Pfam" id="PF20231">
    <property type="entry name" value="DUF6589"/>
    <property type="match status" value="1"/>
</dbReference>
<dbReference type="eggNOG" id="ENOG502SMRC">
    <property type="taxonomic scope" value="Eukaryota"/>
</dbReference>
<protein>
    <recommendedName>
        <fullName evidence="1">DUF6589 domain-containing protein</fullName>
    </recommendedName>
</protein>
<dbReference type="InterPro" id="IPR046496">
    <property type="entry name" value="DUF6589"/>
</dbReference>
<proteinExistence type="predicted"/>
<reference evidence="2 3" key="1">
    <citation type="journal article" date="2012" name="Science">
        <title>The Paleozoic origin of enzymatic lignin decomposition reconstructed from 31 fungal genomes.</title>
        <authorList>
            <person name="Floudas D."/>
            <person name="Binder M."/>
            <person name="Riley R."/>
            <person name="Barry K."/>
            <person name="Blanchette R.A."/>
            <person name="Henrissat B."/>
            <person name="Martinez A.T."/>
            <person name="Otillar R."/>
            <person name="Spatafora J.W."/>
            <person name="Yadav J.S."/>
            <person name="Aerts A."/>
            <person name="Benoit I."/>
            <person name="Boyd A."/>
            <person name="Carlson A."/>
            <person name="Copeland A."/>
            <person name="Coutinho P.M."/>
            <person name="de Vries R.P."/>
            <person name="Ferreira P."/>
            <person name="Findley K."/>
            <person name="Foster B."/>
            <person name="Gaskell J."/>
            <person name="Glotzer D."/>
            <person name="Gorecki P."/>
            <person name="Heitman J."/>
            <person name="Hesse C."/>
            <person name="Hori C."/>
            <person name="Igarashi K."/>
            <person name="Jurgens J.A."/>
            <person name="Kallen N."/>
            <person name="Kersten P."/>
            <person name="Kohler A."/>
            <person name="Kuees U."/>
            <person name="Kumar T.K.A."/>
            <person name="Kuo A."/>
            <person name="LaButti K."/>
            <person name="Larrondo L.F."/>
            <person name="Lindquist E."/>
            <person name="Ling A."/>
            <person name="Lombard V."/>
            <person name="Lucas S."/>
            <person name="Lundell T."/>
            <person name="Martin R."/>
            <person name="McLaughlin D.J."/>
            <person name="Morgenstern I."/>
            <person name="Morin E."/>
            <person name="Murat C."/>
            <person name="Nagy L.G."/>
            <person name="Nolan M."/>
            <person name="Ohm R.A."/>
            <person name="Patyshakuliyeva A."/>
            <person name="Rokas A."/>
            <person name="Ruiz-Duenas F.J."/>
            <person name="Sabat G."/>
            <person name="Salamov A."/>
            <person name="Samejima M."/>
            <person name="Schmutz J."/>
            <person name="Slot J.C."/>
            <person name="St John F."/>
            <person name="Stenlid J."/>
            <person name="Sun H."/>
            <person name="Sun S."/>
            <person name="Syed K."/>
            <person name="Tsang A."/>
            <person name="Wiebenga A."/>
            <person name="Young D."/>
            <person name="Pisabarro A."/>
            <person name="Eastwood D.C."/>
            <person name="Martin F."/>
            <person name="Cullen D."/>
            <person name="Grigoriev I.V."/>
            <person name="Hibbett D.S."/>
        </authorList>
    </citation>
    <scope>NUCLEOTIDE SEQUENCE [LARGE SCALE GENOMIC DNA]</scope>
    <source>
        <strain evidence="2 3">ATCC 11539</strain>
    </source>
</reference>
<dbReference type="GeneID" id="19305102"/>
<dbReference type="STRING" id="670483.S7RZP8"/>
<dbReference type="HOGENOM" id="CLU_009487_0_1_1"/>
<dbReference type="OrthoDB" id="4743193at2759"/>
<dbReference type="AlphaFoldDB" id="S7RZP8"/>
<sequence length="524" mass="60061">RCNVLQSMVGIFLHSCNAPEAVIELLSQLGISISCSAIDHAISSLSEEAGREIRELGRTLLAAYAYDNFDVEIKHSVPTVQNPEDPILHLTSGTLLQLDHGVTREDLQCSEDLWLKSKQVPAAAMDENQSTVQGNANAMENLFRQGGIGDKREPRTPKDSADIDDHVILVHGDLSTCERVQSLQKSRSEESTPWRRFQFVVFVMGLFHLKMACADAIWKIFISPRAARDDETSLLKQVGEIRPKETGKISSKPGFRRMHEVIQHVGIASRLDCWREQVHKLNHNIDSLEKWAAAKPTWEEIVTVSSHLVRNYVAGQELPTQRLRPGKVRDEQYENTLLKNQHCLLYEELTYAMNAGDIGRVEDCFMPWVFIFRACGKHKYATQMVKFLHDVHFVYPERLKRAIRMNILCNPKGKPHSFRGIDWWVEHNNLLLMILQQRIYGGKYSNHTKNHILMHSSLIGVMKNMRINFEKMFVMDHRTFKHSPPMMQKTINKLVTYMRKMATHAEVPGRKSAHIIPDTLRDGM</sequence>
<dbReference type="EMBL" id="KB469297">
    <property type="protein sequence ID" value="EPQ58924.1"/>
    <property type="molecule type" value="Genomic_DNA"/>
</dbReference>